<dbReference type="EMBL" id="LLXH01003697">
    <property type="protein sequence ID" value="PKC53931.1"/>
    <property type="molecule type" value="Genomic_DNA"/>
</dbReference>
<evidence type="ECO:0000256" key="4">
    <source>
        <dbReference type="SAM" id="MobiDB-lite"/>
    </source>
</evidence>
<dbReference type="GO" id="GO:0051213">
    <property type="term" value="F:dioxygenase activity"/>
    <property type="evidence" value="ECO:0007669"/>
    <property type="project" value="UniProtKB-KW"/>
</dbReference>
<evidence type="ECO:0000256" key="1">
    <source>
        <dbReference type="ARBA" id="ARBA00001961"/>
    </source>
</evidence>
<reference evidence="5 6" key="1">
    <citation type="submission" date="2017-10" db="EMBL/GenBank/DDBJ databases">
        <title>Extensive intraspecific genome diversity in a model arbuscular mycorrhizal fungus.</title>
        <authorList>
            <person name="Chen E.C.H."/>
            <person name="Morin E."/>
            <person name="Baudet D."/>
            <person name="Noel J."/>
            <person name="Ndikumana S."/>
            <person name="Charron P."/>
            <person name="St-Onge C."/>
            <person name="Giorgi J."/>
            <person name="Grigoriev I.V."/>
            <person name="Roux C."/>
            <person name="Martin F.M."/>
            <person name="Corradi N."/>
        </authorList>
    </citation>
    <scope>NUCLEOTIDE SEQUENCE [LARGE SCALE GENOMIC DNA]</scope>
    <source>
        <strain evidence="5 6">A1</strain>
    </source>
</reference>
<dbReference type="OrthoDB" id="2320867at2759"/>
<dbReference type="VEuPathDB" id="FungiDB:FUN_008746"/>
<dbReference type="GO" id="GO:0031418">
    <property type="term" value="F:L-ascorbic acid binding"/>
    <property type="evidence" value="ECO:0007669"/>
    <property type="project" value="InterPro"/>
</dbReference>
<dbReference type="InterPro" id="IPR006620">
    <property type="entry name" value="Pro_4_hyd_alph"/>
</dbReference>
<dbReference type="VEuPathDB" id="FungiDB:RhiirA1_430008"/>
<dbReference type="SMART" id="SM00702">
    <property type="entry name" value="P4Hc"/>
    <property type="match status" value="1"/>
</dbReference>
<keyword evidence="2" id="KW-0223">Dioxygenase</keyword>
<dbReference type="VEuPathDB" id="FungiDB:RhiirFUN_020521"/>
<comment type="cofactor">
    <cofactor evidence="1">
        <name>L-ascorbate</name>
        <dbReference type="ChEBI" id="CHEBI:38290"/>
    </cofactor>
</comment>
<feature type="region of interest" description="Disordered" evidence="4">
    <location>
        <begin position="1"/>
        <end position="26"/>
    </location>
</feature>
<gene>
    <name evidence="5" type="ORF">RhiirA1_430008</name>
</gene>
<proteinExistence type="predicted"/>
<comment type="caution">
    <text evidence="5">The sequence shown here is derived from an EMBL/GenBank/DDBJ whole genome shotgun (WGS) entry which is preliminary data.</text>
</comment>
<sequence>MKRSRHTKYNAKKRLQKTSMQVQDTNSSSQTIAFDLIEQQTQDDVSSSSVSSSSPVEVKTNIVFNPLQHRTQGGSRDLSTSDIVRYMKNEWSSVPLCAFCRISSNVTTISIMKDISVMDLLIECLIRESRQSKNNNDIPEIPLEFYNLAKSITESTNDQLMNNNNDMWIKFGQWLELKKPISKSDVHQHLKSQWKRLSHAAEIRNSKVLEISKEILEIEKKKSTINKKKMIVSAQDNNIKNFRYVTNSECIVDGCGKTLVHLDGLDDFNAVIEATKAINSYYFHMLDNPIHRSRSFWKNLAERFGAFISYGDLPYTTSDTASSHNIDHQNCVNDLLFALQPISNSVNRFVNKYYEHYYTKLSKLTMGPFVPRTFGIFPTIAINFNVISNYHWDSNDDPNGLCFLVALGDFEGGELCFPQLQILVKLKPGQIVAFPSYLLLHGNLPIIRGIRFSIVYFVHANFLSKKFEDFHKNNDNDTIIKIQDLYNSQGHNPKRILLKKAQQFQIEEESSENSTDKRRYKDDLIKGRRGLRHEDLLE</sequence>
<dbReference type="GO" id="GO:0005506">
    <property type="term" value="F:iron ion binding"/>
    <property type="evidence" value="ECO:0007669"/>
    <property type="project" value="InterPro"/>
</dbReference>
<accession>A0A2I1FGS0</accession>
<evidence type="ECO:0000256" key="2">
    <source>
        <dbReference type="ARBA" id="ARBA00022964"/>
    </source>
</evidence>
<keyword evidence="3" id="KW-0560">Oxidoreductase</keyword>
<dbReference type="Proteomes" id="UP000232688">
    <property type="component" value="Unassembled WGS sequence"/>
</dbReference>
<dbReference type="GO" id="GO:0016705">
    <property type="term" value="F:oxidoreductase activity, acting on paired donors, with incorporation or reduction of molecular oxygen"/>
    <property type="evidence" value="ECO:0007669"/>
    <property type="project" value="InterPro"/>
</dbReference>
<evidence type="ECO:0000313" key="5">
    <source>
        <dbReference type="EMBL" id="PKC53931.1"/>
    </source>
</evidence>
<protein>
    <submittedName>
        <fullName evidence="5">Uncharacterized protein</fullName>
    </submittedName>
</protein>
<feature type="compositionally biased region" description="Polar residues" evidence="4">
    <location>
        <begin position="17"/>
        <end position="26"/>
    </location>
</feature>
<evidence type="ECO:0000256" key="3">
    <source>
        <dbReference type="ARBA" id="ARBA00023002"/>
    </source>
</evidence>
<organism evidence="5 6">
    <name type="scientific">Rhizophagus irregularis</name>
    <dbReference type="NCBI Taxonomy" id="588596"/>
    <lineage>
        <taxon>Eukaryota</taxon>
        <taxon>Fungi</taxon>
        <taxon>Fungi incertae sedis</taxon>
        <taxon>Mucoromycota</taxon>
        <taxon>Glomeromycotina</taxon>
        <taxon>Glomeromycetes</taxon>
        <taxon>Glomerales</taxon>
        <taxon>Glomeraceae</taxon>
        <taxon>Rhizophagus</taxon>
    </lineage>
</organism>
<dbReference type="Gene3D" id="3.60.130.30">
    <property type="match status" value="1"/>
</dbReference>
<reference evidence="5 6" key="2">
    <citation type="submission" date="2017-10" db="EMBL/GenBank/DDBJ databases">
        <title>Genome analyses suggest a sexual origin of heterokaryosis in a supposedly ancient asexual fungus.</title>
        <authorList>
            <person name="Corradi N."/>
            <person name="Sedzielewska K."/>
            <person name="Noel J."/>
            <person name="Charron P."/>
            <person name="Farinelli L."/>
            <person name="Marton T."/>
            <person name="Kruger M."/>
            <person name="Pelin A."/>
            <person name="Brachmann A."/>
            <person name="Corradi N."/>
        </authorList>
    </citation>
    <scope>NUCLEOTIDE SEQUENCE [LARGE SCALE GENOMIC DNA]</scope>
    <source>
        <strain evidence="5 6">A1</strain>
    </source>
</reference>
<dbReference type="AlphaFoldDB" id="A0A2I1FGS0"/>
<feature type="compositionally biased region" description="Basic residues" evidence="4">
    <location>
        <begin position="1"/>
        <end position="16"/>
    </location>
</feature>
<name>A0A2I1FGS0_9GLOM</name>
<evidence type="ECO:0000313" key="6">
    <source>
        <dbReference type="Proteomes" id="UP000232688"/>
    </source>
</evidence>